<evidence type="ECO:0000313" key="2">
    <source>
        <dbReference type="Proteomes" id="UP000019365"/>
    </source>
</evidence>
<organism evidence="1 2">
    <name type="scientific">Ruminococcus flavefaciens 007c</name>
    <dbReference type="NCBI Taxonomy" id="1341157"/>
    <lineage>
        <taxon>Bacteria</taxon>
        <taxon>Bacillati</taxon>
        <taxon>Bacillota</taxon>
        <taxon>Clostridia</taxon>
        <taxon>Eubacteriales</taxon>
        <taxon>Oscillospiraceae</taxon>
        <taxon>Ruminococcus</taxon>
    </lineage>
</organism>
<name>W7UGF1_RUMFL</name>
<dbReference type="Proteomes" id="UP000019365">
    <property type="component" value="Unassembled WGS sequence"/>
</dbReference>
<dbReference type="AlphaFoldDB" id="W7UGF1"/>
<proteinExistence type="predicted"/>
<dbReference type="PATRIC" id="fig|1341157.4.peg.2508"/>
<dbReference type="SUPFAM" id="SSF53756">
    <property type="entry name" value="UDP-Glycosyltransferase/glycogen phosphorylase"/>
    <property type="match status" value="1"/>
</dbReference>
<protein>
    <recommendedName>
        <fullName evidence="3">Glycosyltransferase subfamily 4-like N-terminal domain-containing protein</fullName>
    </recommendedName>
</protein>
<keyword evidence="2" id="KW-1185">Reference proteome</keyword>
<reference evidence="1 2" key="1">
    <citation type="journal article" date="2014" name="PLoS ONE">
        <title>Rumen cellulosomics: divergent fiber-degrading strategies revealed by comparative genome-wide analysis of six ruminococcal strains.</title>
        <authorList>
            <person name="Dassa B."/>
            <person name="Borovok I."/>
            <person name="Ruimy-Israeli V."/>
            <person name="Lamed R."/>
            <person name="Flint H.J."/>
            <person name="Duncan S.H."/>
            <person name="Henrissat B."/>
            <person name="Coutinho P."/>
            <person name="Morrison M."/>
            <person name="Mosoni P."/>
            <person name="Yeoman C.J."/>
            <person name="White B.A."/>
            <person name="Bayer E.A."/>
        </authorList>
    </citation>
    <scope>NUCLEOTIDE SEQUENCE [LARGE SCALE GENOMIC DNA]</scope>
    <source>
        <strain evidence="1 2">007c</strain>
    </source>
</reference>
<dbReference type="RefSeq" id="WP_037300207.1">
    <property type="nucleotide sequence ID" value="NZ_ATAX01000028.1"/>
</dbReference>
<dbReference type="Gene3D" id="3.40.50.2000">
    <property type="entry name" value="Glycogen Phosphorylase B"/>
    <property type="match status" value="1"/>
</dbReference>
<dbReference type="eggNOG" id="COG0438">
    <property type="taxonomic scope" value="Bacteria"/>
</dbReference>
<accession>W7UGF1</accession>
<gene>
    <name evidence="1" type="ORF">RF007C_15535</name>
</gene>
<sequence>MNILIITSFFVPDSAIAAIRPYMFAKHLAEMGDNITVLRSGEFELAPFDEYDKNMDFEVISALGKNCDAEKFLRGEYEGFAPVPRGKYYFIPEKIKMPLKFIRDLKNICFGKAPKCLDHLVTVNNCQKRVIDDLHSKGKSFDVVFSTCGTLENIYAGRYAARKFNAAWIMDFRDSMIMSKSLLPEYIWNIYAARATVCALKEADCITAVSRGLCRELRSLHPKSDIYLIYNGYDENEELPEVPVSKGSFDFCYTGRIYEDSKPALIALAKCISDLITRKRVDREKIRFCYAGSSSKDFSEVFAAEGLSDILIDRGYLSKGDTLKMQLESDVFTVMAWNKTDSKGILTGKFYEGIKTGKPILALISGNEPDSELLQLQKRFNYGFCHETCNKETPVSELADYIESLYNEKMFCGRLSYTPSEELRGTFCYGRTSQKLRSVFLKAQKKHG</sequence>
<comment type="caution">
    <text evidence="1">The sequence shown here is derived from an EMBL/GenBank/DDBJ whole genome shotgun (WGS) entry which is preliminary data.</text>
</comment>
<dbReference type="EMBL" id="ATAX01000028">
    <property type="protein sequence ID" value="EWM53023.1"/>
    <property type="molecule type" value="Genomic_DNA"/>
</dbReference>
<dbReference type="OrthoDB" id="9795068at2"/>
<evidence type="ECO:0000313" key="1">
    <source>
        <dbReference type="EMBL" id="EWM53023.1"/>
    </source>
</evidence>
<evidence type="ECO:0008006" key="3">
    <source>
        <dbReference type="Google" id="ProtNLM"/>
    </source>
</evidence>